<keyword evidence="6" id="KW-0472">Membrane</keyword>
<evidence type="ECO:0000256" key="6">
    <source>
        <dbReference type="ARBA" id="ARBA00023136"/>
    </source>
</evidence>
<comment type="caution">
    <text evidence="7">The sequence shown here is derived from an EMBL/GenBank/DDBJ whole genome shotgun (WGS) entry which is preliminary data.</text>
</comment>
<keyword evidence="4" id="KW-0809">Transit peptide</keyword>
<name>A0A0K8MDM8_9PROT</name>
<dbReference type="AlphaFoldDB" id="A0A0K8MDM8"/>
<evidence type="ECO:0000256" key="4">
    <source>
        <dbReference type="ARBA" id="ARBA00022946"/>
    </source>
</evidence>
<evidence type="ECO:0000256" key="3">
    <source>
        <dbReference type="ARBA" id="ARBA00022660"/>
    </source>
</evidence>
<comment type="subcellular location">
    <subcellularLocation>
        <location evidence="1">Membrane</location>
    </subcellularLocation>
</comment>
<evidence type="ECO:0000256" key="2">
    <source>
        <dbReference type="ARBA" id="ARBA00022448"/>
    </source>
</evidence>
<evidence type="ECO:0000256" key="5">
    <source>
        <dbReference type="ARBA" id="ARBA00022982"/>
    </source>
</evidence>
<dbReference type="PANTHER" id="PTHR12219:SF8">
    <property type="entry name" value="NADH DEHYDROGENASE [UBIQUINONE] IRON-SULFUR PROTEIN 4, MITOCHONDRIAL"/>
    <property type="match status" value="1"/>
</dbReference>
<dbReference type="Pfam" id="PF04800">
    <property type="entry name" value="NDUS4"/>
    <property type="match status" value="1"/>
</dbReference>
<dbReference type="PANTHER" id="PTHR12219">
    <property type="entry name" value="NADH-UBIQUINONE OXIDOREDUCTASE"/>
    <property type="match status" value="1"/>
</dbReference>
<dbReference type="GO" id="GO:0022900">
    <property type="term" value="P:electron transport chain"/>
    <property type="evidence" value="ECO:0007669"/>
    <property type="project" value="InterPro"/>
</dbReference>
<evidence type="ECO:0008006" key="9">
    <source>
        <dbReference type="Google" id="ProtNLM"/>
    </source>
</evidence>
<protein>
    <recommendedName>
        <fullName evidence="9">ETC complex I subunit conserved region</fullName>
    </recommendedName>
</protein>
<keyword evidence="2" id="KW-0813">Transport</keyword>
<dbReference type="InterPro" id="IPR038532">
    <property type="entry name" value="NDUFS4-like_sf"/>
</dbReference>
<accession>A0A0K8MDM8</accession>
<gene>
    <name evidence="7" type="ORF">Cva_01300</name>
</gene>
<keyword evidence="8" id="KW-1185">Reference proteome</keyword>
<keyword evidence="3" id="KW-0679">Respiratory chain</keyword>
<reference evidence="7 8" key="1">
    <citation type="submission" date="2015-03" db="EMBL/GenBank/DDBJ databases">
        <title>Caedibacter varicaedens, whole genome shotgun sequence.</title>
        <authorList>
            <person name="Suzuki H."/>
            <person name="Dapper A.L."/>
            <person name="Gibson A.K."/>
            <person name="Jackson C."/>
            <person name="Lee H."/>
            <person name="Pejaver V.R."/>
            <person name="Doak T."/>
            <person name="Lynch M."/>
        </authorList>
    </citation>
    <scope>NUCLEOTIDE SEQUENCE [LARGE SCALE GENOMIC DNA]</scope>
</reference>
<dbReference type="Proteomes" id="UP000036771">
    <property type="component" value="Unassembled WGS sequence"/>
</dbReference>
<dbReference type="Gene3D" id="3.30.160.190">
    <property type="entry name" value="atu1810 like domain"/>
    <property type="match status" value="1"/>
</dbReference>
<dbReference type="OrthoDB" id="9799572at2"/>
<sequence>MQQARIYRPAKTAMQSGKAHLKEWVLEFIPRKSQYIEPLMGWTGMRDTCSQIKLFFETEAEARQYAQIHNIPYQVLKQHTPSFKPKQYSANFSPTRLR</sequence>
<proteinExistence type="predicted"/>
<keyword evidence="5" id="KW-0249">Electron transport</keyword>
<dbReference type="InterPro" id="IPR006885">
    <property type="entry name" value="NADH_UbQ_FeS_4_mit-like"/>
</dbReference>
<organism evidence="7 8">
    <name type="scientific">Caedimonas varicaedens</name>
    <dbReference type="NCBI Taxonomy" id="1629334"/>
    <lineage>
        <taxon>Bacteria</taxon>
        <taxon>Pseudomonadati</taxon>
        <taxon>Pseudomonadota</taxon>
        <taxon>Alphaproteobacteria</taxon>
        <taxon>Holosporales</taxon>
        <taxon>Caedimonadaceae</taxon>
        <taxon>Caedimonas</taxon>
    </lineage>
</organism>
<evidence type="ECO:0000313" key="7">
    <source>
        <dbReference type="EMBL" id="GAO98636.1"/>
    </source>
</evidence>
<evidence type="ECO:0000313" key="8">
    <source>
        <dbReference type="Proteomes" id="UP000036771"/>
    </source>
</evidence>
<dbReference type="GO" id="GO:0016020">
    <property type="term" value="C:membrane"/>
    <property type="evidence" value="ECO:0007669"/>
    <property type="project" value="UniProtKB-SubCell"/>
</dbReference>
<dbReference type="STRING" id="1629334.Cva_01300"/>
<dbReference type="EMBL" id="BBVC01000074">
    <property type="protein sequence ID" value="GAO98636.1"/>
    <property type="molecule type" value="Genomic_DNA"/>
</dbReference>
<evidence type="ECO:0000256" key="1">
    <source>
        <dbReference type="ARBA" id="ARBA00004370"/>
    </source>
</evidence>